<evidence type="ECO:0000259" key="8">
    <source>
        <dbReference type="PROSITE" id="PS50928"/>
    </source>
</evidence>
<dbReference type="PROSITE" id="PS50928">
    <property type="entry name" value="ABC_TM1"/>
    <property type="match status" value="1"/>
</dbReference>
<dbReference type="SUPFAM" id="SSF161098">
    <property type="entry name" value="MetI-like"/>
    <property type="match status" value="1"/>
</dbReference>
<proteinExistence type="inferred from homology"/>
<evidence type="ECO:0000256" key="7">
    <source>
        <dbReference type="RuleBase" id="RU363032"/>
    </source>
</evidence>
<dbReference type="EMBL" id="VBAO01000069">
    <property type="protein sequence ID" value="TMI83586.1"/>
    <property type="molecule type" value="Genomic_DNA"/>
</dbReference>
<dbReference type="Proteomes" id="UP000320048">
    <property type="component" value="Unassembled WGS sequence"/>
</dbReference>
<dbReference type="InterPro" id="IPR000515">
    <property type="entry name" value="MetI-like"/>
</dbReference>
<feature type="transmembrane region" description="Helical" evidence="7">
    <location>
        <begin position="147"/>
        <end position="166"/>
    </location>
</feature>
<dbReference type="PANTHER" id="PTHR43376">
    <property type="entry name" value="OLIGOPEPTIDE TRANSPORT SYSTEM PERMEASE PROTEIN"/>
    <property type="match status" value="1"/>
</dbReference>
<evidence type="ECO:0000256" key="6">
    <source>
        <dbReference type="ARBA" id="ARBA00023136"/>
    </source>
</evidence>
<dbReference type="Gene3D" id="1.10.3720.10">
    <property type="entry name" value="MetI-like"/>
    <property type="match status" value="1"/>
</dbReference>
<name>A0A537JKD3_9BACT</name>
<feature type="transmembrane region" description="Helical" evidence="7">
    <location>
        <begin position="298"/>
        <end position="320"/>
    </location>
</feature>
<evidence type="ECO:0000313" key="9">
    <source>
        <dbReference type="EMBL" id="TMI83586.1"/>
    </source>
</evidence>
<evidence type="ECO:0000256" key="2">
    <source>
        <dbReference type="ARBA" id="ARBA00022448"/>
    </source>
</evidence>
<dbReference type="CDD" id="cd06261">
    <property type="entry name" value="TM_PBP2"/>
    <property type="match status" value="1"/>
</dbReference>
<evidence type="ECO:0000256" key="1">
    <source>
        <dbReference type="ARBA" id="ARBA00004651"/>
    </source>
</evidence>
<reference evidence="9 10" key="1">
    <citation type="journal article" date="2019" name="Nat. Microbiol.">
        <title>Mediterranean grassland soil C-N compound turnover is dependent on rainfall and depth, and is mediated by genomically divergent microorganisms.</title>
        <authorList>
            <person name="Diamond S."/>
            <person name="Andeer P.F."/>
            <person name="Li Z."/>
            <person name="Crits-Christoph A."/>
            <person name="Burstein D."/>
            <person name="Anantharaman K."/>
            <person name="Lane K.R."/>
            <person name="Thomas B.C."/>
            <person name="Pan C."/>
            <person name="Northen T.R."/>
            <person name="Banfield J.F."/>
        </authorList>
    </citation>
    <scope>NUCLEOTIDE SEQUENCE [LARGE SCALE GENOMIC DNA]</scope>
    <source>
        <strain evidence="9">NP_7</strain>
    </source>
</reference>
<evidence type="ECO:0000313" key="10">
    <source>
        <dbReference type="Proteomes" id="UP000320048"/>
    </source>
</evidence>
<keyword evidence="4 7" id="KW-0812">Transmembrane</keyword>
<keyword evidence="5 7" id="KW-1133">Transmembrane helix</keyword>
<dbReference type="GO" id="GO:0055085">
    <property type="term" value="P:transmembrane transport"/>
    <property type="evidence" value="ECO:0007669"/>
    <property type="project" value="InterPro"/>
</dbReference>
<gene>
    <name evidence="9" type="ORF">E6H04_02610</name>
</gene>
<organism evidence="9 10">
    <name type="scientific">Candidatus Segetimicrobium genomatis</name>
    <dbReference type="NCBI Taxonomy" id="2569760"/>
    <lineage>
        <taxon>Bacteria</taxon>
        <taxon>Bacillati</taxon>
        <taxon>Candidatus Sysuimicrobiota</taxon>
        <taxon>Candidatus Sysuimicrobiia</taxon>
        <taxon>Candidatus Sysuimicrobiales</taxon>
        <taxon>Candidatus Segetimicrobiaceae</taxon>
        <taxon>Candidatus Segetimicrobium</taxon>
    </lineage>
</organism>
<evidence type="ECO:0000256" key="4">
    <source>
        <dbReference type="ARBA" id="ARBA00022692"/>
    </source>
</evidence>
<feature type="domain" description="ABC transmembrane type-1" evidence="8">
    <location>
        <begin position="99"/>
        <end position="313"/>
    </location>
</feature>
<keyword evidence="2 7" id="KW-0813">Transport</keyword>
<dbReference type="GO" id="GO:0005886">
    <property type="term" value="C:plasma membrane"/>
    <property type="evidence" value="ECO:0007669"/>
    <property type="project" value="UniProtKB-SubCell"/>
</dbReference>
<dbReference type="InterPro" id="IPR045621">
    <property type="entry name" value="BPD_transp_1_N"/>
</dbReference>
<dbReference type="Pfam" id="PF19300">
    <property type="entry name" value="BPD_transp_1_N"/>
    <property type="match status" value="1"/>
</dbReference>
<dbReference type="PANTHER" id="PTHR43376:SF1">
    <property type="entry name" value="OLIGOPEPTIDE TRANSPORT SYSTEM PERMEASE PROTEIN"/>
    <property type="match status" value="1"/>
</dbReference>
<comment type="caution">
    <text evidence="9">The sequence shown here is derived from an EMBL/GenBank/DDBJ whole genome shotgun (WGS) entry which is preliminary data.</text>
</comment>
<accession>A0A537JKD3</accession>
<sequence length="329" mass="36630">MPRSSTRWFAQRLAQMLLVLWVIATILFLIFRLMPGNPLVAYIDTTFTTEQKQALIHSFGLDLPLWQQYLIFLRESAAGNLGRSFSFHAPVAQLVWETLPNTLVLMLSAVVVAFLLGTVTGAFLAWKRGTVVESIGIPLVLAVRSAPEFWVGMILLAVFSFSLRWFPSFGTVSPGAQYASLWQRLTSPDFLHHLTLPLITLVLYLQGLPLLLMRSNMLDVMEEEFVVMARMKGLPERRILLAHAARNALLPVVTAFALVIGYSIGGNVVIENVFSWPGLGRLLVRAVAAKDYPLAQGAFLLIAAMSIVMNLLADVAYTWLDPRVSYAKR</sequence>
<feature type="transmembrane region" description="Helical" evidence="7">
    <location>
        <begin position="190"/>
        <end position="212"/>
    </location>
</feature>
<dbReference type="Pfam" id="PF00528">
    <property type="entry name" value="BPD_transp_1"/>
    <property type="match status" value="1"/>
</dbReference>
<keyword evidence="6 7" id="KW-0472">Membrane</keyword>
<feature type="transmembrane region" description="Helical" evidence="7">
    <location>
        <begin position="103"/>
        <end position="126"/>
    </location>
</feature>
<dbReference type="InterPro" id="IPR035906">
    <property type="entry name" value="MetI-like_sf"/>
</dbReference>
<feature type="transmembrane region" description="Helical" evidence="7">
    <location>
        <begin position="248"/>
        <end position="270"/>
    </location>
</feature>
<feature type="transmembrane region" description="Helical" evidence="7">
    <location>
        <begin position="12"/>
        <end position="31"/>
    </location>
</feature>
<protein>
    <submittedName>
        <fullName evidence="9">ABC transporter permease</fullName>
    </submittedName>
</protein>
<dbReference type="AlphaFoldDB" id="A0A537JKD3"/>
<comment type="subcellular location">
    <subcellularLocation>
        <location evidence="1 7">Cell membrane</location>
        <topology evidence="1 7">Multi-pass membrane protein</topology>
    </subcellularLocation>
</comment>
<evidence type="ECO:0000256" key="3">
    <source>
        <dbReference type="ARBA" id="ARBA00022475"/>
    </source>
</evidence>
<evidence type="ECO:0000256" key="5">
    <source>
        <dbReference type="ARBA" id="ARBA00022989"/>
    </source>
</evidence>
<comment type="similarity">
    <text evidence="7">Belongs to the binding-protein-dependent transport system permease family.</text>
</comment>
<keyword evidence="3" id="KW-1003">Cell membrane</keyword>